<dbReference type="InterPro" id="IPR050756">
    <property type="entry name" value="CSN3"/>
</dbReference>
<gene>
    <name evidence="9" type="ORF">MANT1106_LOCUS16147</name>
    <name evidence="10" type="ORF">MANT1106_LOCUS16148</name>
</gene>
<evidence type="ECO:0000256" key="3">
    <source>
        <dbReference type="ARBA" id="ARBA00007084"/>
    </source>
</evidence>
<comment type="subcellular location">
    <subcellularLocation>
        <location evidence="2">Cytoplasm</location>
    </subcellularLocation>
    <subcellularLocation>
        <location evidence="1">Nucleus</location>
    </subcellularLocation>
</comment>
<dbReference type="PANTHER" id="PTHR10758:SF1">
    <property type="entry name" value="COP9 SIGNALOSOME COMPLEX SUBUNIT 3"/>
    <property type="match status" value="1"/>
</dbReference>
<evidence type="ECO:0000256" key="4">
    <source>
        <dbReference type="ARBA" id="ARBA00014878"/>
    </source>
</evidence>
<dbReference type="PANTHER" id="PTHR10758">
    <property type="entry name" value="26S PROTEASOME NON-ATPASE REGULATORY SUBUNIT 3/COP9 SIGNALOSOME COMPLEX SUBUNIT 3"/>
    <property type="match status" value="1"/>
</dbReference>
<evidence type="ECO:0000256" key="2">
    <source>
        <dbReference type="ARBA" id="ARBA00004496"/>
    </source>
</evidence>
<evidence type="ECO:0000313" key="10">
    <source>
        <dbReference type="EMBL" id="CAD8714177.1"/>
    </source>
</evidence>
<keyword evidence="7" id="KW-0539">Nucleus</keyword>
<dbReference type="AlphaFoldDB" id="A0A6U3HR02"/>
<reference evidence="9" key="1">
    <citation type="submission" date="2021-01" db="EMBL/GenBank/DDBJ databases">
        <authorList>
            <person name="Corre E."/>
            <person name="Pelletier E."/>
            <person name="Niang G."/>
            <person name="Scheremetjew M."/>
            <person name="Finn R."/>
            <person name="Kale V."/>
            <person name="Holt S."/>
            <person name="Cochrane G."/>
            <person name="Meng A."/>
            <person name="Brown T."/>
            <person name="Cohen L."/>
        </authorList>
    </citation>
    <scope>NUCLEOTIDE SEQUENCE</scope>
    <source>
        <strain evidence="9">SL-175</strain>
    </source>
</reference>
<evidence type="ECO:0000256" key="7">
    <source>
        <dbReference type="ARBA" id="ARBA00023242"/>
    </source>
</evidence>
<evidence type="ECO:0000313" key="9">
    <source>
        <dbReference type="EMBL" id="CAD8714175.1"/>
    </source>
</evidence>
<feature type="domain" description="PCI" evidence="8">
    <location>
        <begin position="210"/>
        <end position="379"/>
    </location>
</feature>
<dbReference type="InterPro" id="IPR055089">
    <property type="entry name" value="COP9_N"/>
</dbReference>
<keyword evidence="6" id="KW-0736">Signalosome</keyword>
<dbReference type="EMBL" id="HBFC01026698">
    <property type="protein sequence ID" value="CAD8714175.1"/>
    <property type="molecule type" value="Transcribed_RNA"/>
</dbReference>
<dbReference type="InterPro" id="IPR000717">
    <property type="entry name" value="PCI_dom"/>
</dbReference>
<dbReference type="Pfam" id="PF22788">
    <property type="entry name" value="COP9_hel_rpt"/>
    <property type="match status" value="1"/>
</dbReference>
<dbReference type="PROSITE" id="PS50250">
    <property type="entry name" value="PCI"/>
    <property type="match status" value="1"/>
</dbReference>
<keyword evidence="5" id="KW-0963">Cytoplasm</keyword>
<sequence>MSDVNALVVSAQSLSLSKAGLVELQTSLDANAELLATDISVAVAALEAGALTPHAHSLAWVHILHAMCIPPSASAGMGQPPHSDPNTDKFLALATILLKSCDPAQVRKDPVRFARVCGELRDVAVAKNLPASAIAPLAAAIAAARPSPDHLTPQHAMLFQCCLLAKCFNAALPVLLQPVYEVDPSTTGLKSRDFLTYCYYGGMCFVGLRRYDEAANLLLHAITAPASAVSAVVVAAFKTFTMTSLIGGGVVPSFPRFTPPVVQRNLKALCVPYFALSDAYKTRSGEQLGKVAKIHEAAFAADGNSGLLALVVKSLVKRNVQRLTQTYLTLSLADIASAVHMQGGAAEAEKQVVCMIEAGEIFASISQRDGMVSFHDVGTDQYSSVAMAAQLDGEIREAMAMSDRVRSVDEAVKCDKTYLAKISSEVGSELAGLRGMKVGGDMDYAGGDP</sequence>
<dbReference type="GO" id="GO:0005737">
    <property type="term" value="C:cytoplasm"/>
    <property type="evidence" value="ECO:0007669"/>
    <property type="project" value="UniProtKB-SubCell"/>
</dbReference>
<evidence type="ECO:0000259" key="8">
    <source>
        <dbReference type="PROSITE" id="PS50250"/>
    </source>
</evidence>
<protein>
    <recommendedName>
        <fullName evidence="4">COP9 signalosome complex subunit 3</fullName>
    </recommendedName>
</protein>
<name>A0A6U3HR02_9CHLO</name>
<dbReference type="InterPro" id="IPR036390">
    <property type="entry name" value="WH_DNA-bd_sf"/>
</dbReference>
<evidence type="ECO:0000256" key="1">
    <source>
        <dbReference type="ARBA" id="ARBA00004123"/>
    </source>
</evidence>
<accession>A0A6U3HR02</accession>
<dbReference type="Pfam" id="PF01399">
    <property type="entry name" value="PCI"/>
    <property type="match status" value="1"/>
</dbReference>
<dbReference type="GO" id="GO:0008180">
    <property type="term" value="C:COP9 signalosome"/>
    <property type="evidence" value="ECO:0007669"/>
    <property type="project" value="UniProtKB-KW"/>
</dbReference>
<dbReference type="SMART" id="SM00088">
    <property type="entry name" value="PINT"/>
    <property type="match status" value="1"/>
</dbReference>
<evidence type="ECO:0000256" key="5">
    <source>
        <dbReference type="ARBA" id="ARBA00022490"/>
    </source>
</evidence>
<comment type="similarity">
    <text evidence="3">Belongs to the CSN3 family.</text>
</comment>
<proteinExistence type="inferred from homology"/>
<organism evidence="9">
    <name type="scientific">Mantoniella antarctica</name>
    <dbReference type="NCBI Taxonomy" id="81844"/>
    <lineage>
        <taxon>Eukaryota</taxon>
        <taxon>Viridiplantae</taxon>
        <taxon>Chlorophyta</taxon>
        <taxon>Mamiellophyceae</taxon>
        <taxon>Mamiellales</taxon>
        <taxon>Mamiellaceae</taxon>
        <taxon>Mantoniella</taxon>
    </lineage>
</organism>
<evidence type="ECO:0000256" key="6">
    <source>
        <dbReference type="ARBA" id="ARBA00022790"/>
    </source>
</evidence>
<dbReference type="EMBL" id="HBFC01026699">
    <property type="protein sequence ID" value="CAD8714177.1"/>
    <property type="molecule type" value="Transcribed_RNA"/>
</dbReference>
<dbReference type="GO" id="GO:0006511">
    <property type="term" value="P:ubiquitin-dependent protein catabolic process"/>
    <property type="evidence" value="ECO:0007669"/>
    <property type="project" value="TreeGrafter"/>
</dbReference>
<dbReference type="SUPFAM" id="SSF46785">
    <property type="entry name" value="Winged helix' DNA-binding domain"/>
    <property type="match status" value="1"/>
</dbReference>